<keyword evidence="1" id="KW-0175">Coiled coil</keyword>
<comment type="caution">
    <text evidence="3">The sequence shown here is derived from an EMBL/GenBank/DDBJ whole genome shotgun (WGS) entry which is preliminary data.</text>
</comment>
<evidence type="ECO:0000256" key="1">
    <source>
        <dbReference type="SAM" id="Coils"/>
    </source>
</evidence>
<feature type="coiled-coil region" evidence="1">
    <location>
        <begin position="362"/>
        <end position="459"/>
    </location>
</feature>
<feature type="compositionally biased region" description="Polar residues" evidence="2">
    <location>
        <begin position="72"/>
        <end position="81"/>
    </location>
</feature>
<dbReference type="PANTHER" id="PTHR43049">
    <property type="entry name" value="EARLY ENDOSOME ANTIGEN"/>
    <property type="match status" value="1"/>
</dbReference>
<evidence type="ECO:0000313" key="4">
    <source>
        <dbReference type="Proteomes" id="UP001140949"/>
    </source>
</evidence>
<reference evidence="3" key="1">
    <citation type="journal article" date="2023" name="GigaByte">
        <title>Genome assembly of the bearded iris, Iris pallida Lam.</title>
        <authorList>
            <person name="Bruccoleri R.E."/>
            <person name="Oakeley E.J."/>
            <person name="Faust A.M.E."/>
            <person name="Altorfer M."/>
            <person name="Dessus-Babus S."/>
            <person name="Burckhardt D."/>
            <person name="Oertli M."/>
            <person name="Naumann U."/>
            <person name="Petersen F."/>
            <person name="Wong J."/>
        </authorList>
    </citation>
    <scope>NUCLEOTIDE SEQUENCE</scope>
    <source>
        <strain evidence="3">GSM-AAB239-AS_SAM_17_03QT</strain>
    </source>
</reference>
<dbReference type="EMBL" id="JANAVB010044618">
    <property type="protein sequence ID" value="KAJ6791196.1"/>
    <property type="molecule type" value="Genomic_DNA"/>
</dbReference>
<dbReference type="Proteomes" id="UP001140949">
    <property type="component" value="Unassembled WGS sequence"/>
</dbReference>
<reference evidence="3" key="2">
    <citation type="submission" date="2023-04" db="EMBL/GenBank/DDBJ databases">
        <authorList>
            <person name="Bruccoleri R.E."/>
            <person name="Oakeley E.J."/>
            <person name="Faust A.-M."/>
            <person name="Dessus-Babus S."/>
            <person name="Altorfer M."/>
            <person name="Burckhardt D."/>
            <person name="Oertli M."/>
            <person name="Naumann U."/>
            <person name="Petersen F."/>
            <person name="Wong J."/>
        </authorList>
    </citation>
    <scope>NUCLEOTIDE SEQUENCE</scope>
    <source>
        <strain evidence="3">GSM-AAB239-AS_SAM_17_03QT</strain>
        <tissue evidence="3">Leaf</tissue>
    </source>
</reference>
<keyword evidence="4" id="KW-1185">Reference proteome</keyword>
<feature type="region of interest" description="Disordered" evidence="2">
    <location>
        <begin position="24"/>
        <end position="82"/>
    </location>
</feature>
<sequence length="471" mass="53771">MEEENRASSVDVEVKLADNKVHQEIDGDEREISINSDMHSQGKGGSKELYEEETVSDGEFVKVEKEPGDIQETYTINPDSGTSEKIRSLEIQLENVSEKLRHSESEKDLLKSQVALANEKFEKVHKDHLELQQRMQEEISASQEKYNLQHASHQEALGTLDLKHKELADVKESFSVVMSAVLESSRKKMKELEAELESSATNARRLDKLSNERTLRAEIESKKALELERTVELAKQSAKEMEAQMGDVQEELRGLYNRIAEYKEVEETLSNTTSELSSLQEKLKLSESKVEQLEHKLIFKEDVIQEVARHLDVYKASEEKMKREMLEIENLLSTTKDELQPKLANSEEVALKHEGEVKAKCCRDAEMESNQLASRVSELSTELDAFQTRSESLEFALRAANERERALTDALNVVTEEKKAFEDMLNTSCGKLSEAEKLIEVLQTELKTTREKLQLAQYRRPIVRVSRASAR</sequence>
<gene>
    <name evidence="3" type="ORF">M6B38_245420</name>
</gene>
<evidence type="ECO:0000313" key="3">
    <source>
        <dbReference type="EMBL" id="KAJ6791196.1"/>
    </source>
</evidence>
<dbReference type="PANTHER" id="PTHR43049:SF1">
    <property type="entry name" value="EARLY ENDOSOME ANTIGEN"/>
    <property type="match status" value="1"/>
</dbReference>
<proteinExistence type="predicted"/>
<feature type="compositionally biased region" description="Basic and acidic residues" evidence="2">
    <location>
        <begin position="59"/>
        <end position="68"/>
    </location>
</feature>
<evidence type="ECO:0000256" key="2">
    <source>
        <dbReference type="SAM" id="MobiDB-lite"/>
    </source>
</evidence>
<protein>
    <submittedName>
        <fullName evidence="3">Myosin-2 heavy chain-like isoform X1</fullName>
    </submittedName>
</protein>
<feature type="coiled-coil region" evidence="1">
    <location>
        <begin position="86"/>
        <end position="120"/>
    </location>
</feature>
<dbReference type="AlphaFoldDB" id="A0AAX6DHG9"/>
<name>A0AAX6DHG9_IRIPA</name>
<organism evidence="3 4">
    <name type="scientific">Iris pallida</name>
    <name type="common">Sweet iris</name>
    <dbReference type="NCBI Taxonomy" id="29817"/>
    <lineage>
        <taxon>Eukaryota</taxon>
        <taxon>Viridiplantae</taxon>
        <taxon>Streptophyta</taxon>
        <taxon>Embryophyta</taxon>
        <taxon>Tracheophyta</taxon>
        <taxon>Spermatophyta</taxon>
        <taxon>Magnoliopsida</taxon>
        <taxon>Liliopsida</taxon>
        <taxon>Asparagales</taxon>
        <taxon>Iridaceae</taxon>
        <taxon>Iridoideae</taxon>
        <taxon>Irideae</taxon>
        <taxon>Iris</taxon>
    </lineage>
</organism>
<feature type="coiled-coil region" evidence="1">
    <location>
        <begin position="182"/>
        <end position="338"/>
    </location>
</feature>
<accession>A0AAX6DHG9</accession>